<feature type="region of interest" description="Disordered" evidence="1">
    <location>
        <begin position="418"/>
        <end position="441"/>
    </location>
</feature>
<sequence length="639" mass="70447">DMERMLRMWRGEWRKNDSQYWHFVPVQTDFGLSLYMDEGESFATVEGIVRTHYGVSETTPMVITYGLPEWMVVPSGHSPPLTIGSTTELVDLMAGRPWMVEFTLLVTLGAKSVAQYHFNRRSPFYIGSSSFVVDQTQKRLTRVRLVFGKRMATSEKVMTEIFGEEEMVVFYRVAMEMEFAEKEKTRQMDEQAQPGPWLICLDEDSDMEDASKGVGRMDSTMGGLKRGQGTLDKGKGIIQESVGQTKAPAVLWDVGIDVLTFPEFCNRERAAAMEASRNVFWVGVLREETKSTDETESTEDLPECDGGGAVGLGLKKGGAVVKEGVVVVTGDDGSSSTSDTAVICTQVGPKATSVRMEVGGVVETAVGVGSVSVDPLEDKGGRNAAKIPPIGDNLSAGSQGLPPPALMLTLACGEGEEKVGTKSTKTTEGSTHASDKEGEVGDQEGKLAVGMIFRTREDFKQHMALYAISQKFCFRNAKSDPTMMILKCCGRGCPWRVYAVRLKDCDVFEIRTYESRHQYTIDERGDAHGIPCPHAIAAALQSGVLVENLVMEAYNVSMLRGAYQERIVPVGDYSGFPENDAIFNGRRLSPPATRRPSGRPKKHRFFSRGEKLMKCVRRRIVCSRCKGLNYNKATCKRPI</sequence>
<dbReference type="InterPro" id="IPR004332">
    <property type="entry name" value="Transposase_MuDR"/>
</dbReference>
<evidence type="ECO:0000313" key="4">
    <source>
        <dbReference type="Proteomes" id="UP000824890"/>
    </source>
</evidence>
<dbReference type="Proteomes" id="UP000824890">
    <property type="component" value="Unassembled WGS sequence"/>
</dbReference>
<evidence type="ECO:0000259" key="2">
    <source>
        <dbReference type="Pfam" id="PF03108"/>
    </source>
</evidence>
<feature type="domain" description="Transposase MuDR plant" evidence="2">
    <location>
        <begin position="446"/>
        <end position="510"/>
    </location>
</feature>
<dbReference type="Pfam" id="PF03108">
    <property type="entry name" value="DBD_Tnp_Mut"/>
    <property type="match status" value="1"/>
</dbReference>
<protein>
    <recommendedName>
        <fullName evidence="2">Transposase MuDR plant domain-containing protein</fullName>
    </recommendedName>
</protein>
<name>A0ABQ7Y8E0_BRANA</name>
<proteinExistence type="predicted"/>
<feature type="compositionally biased region" description="Low complexity" evidence="1">
    <location>
        <begin position="421"/>
        <end position="431"/>
    </location>
</feature>
<keyword evidence="4" id="KW-1185">Reference proteome</keyword>
<organism evidence="3 4">
    <name type="scientific">Brassica napus</name>
    <name type="common">Rape</name>
    <dbReference type="NCBI Taxonomy" id="3708"/>
    <lineage>
        <taxon>Eukaryota</taxon>
        <taxon>Viridiplantae</taxon>
        <taxon>Streptophyta</taxon>
        <taxon>Embryophyta</taxon>
        <taxon>Tracheophyta</taxon>
        <taxon>Spermatophyta</taxon>
        <taxon>Magnoliopsida</taxon>
        <taxon>eudicotyledons</taxon>
        <taxon>Gunneridae</taxon>
        <taxon>Pentapetalae</taxon>
        <taxon>rosids</taxon>
        <taxon>malvids</taxon>
        <taxon>Brassicales</taxon>
        <taxon>Brassicaceae</taxon>
        <taxon>Brassiceae</taxon>
        <taxon>Brassica</taxon>
    </lineage>
</organism>
<evidence type="ECO:0000256" key="1">
    <source>
        <dbReference type="SAM" id="MobiDB-lite"/>
    </source>
</evidence>
<gene>
    <name evidence="3" type="ORF">HID58_081655</name>
</gene>
<accession>A0ABQ7Y8E0</accession>
<feature type="non-terminal residue" evidence="3">
    <location>
        <position position="1"/>
    </location>
</feature>
<dbReference type="EMBL" id="JAGKQM010000018">
    <property type="protein sequence ID" value="KAH0864444.1"/>
    <property type="molecule type" value="Genomic_DNA"/>
</dbReference>
<evidence type="ECO:0000313" key="3">
    <source>
        <dbReference type="EMBL" id="KAH0864444.1"/>
    </source>
</evidence>
<reference evidence="3 4" key="1">
    <citation type="submission" date="2021-05" db="EMBL/GenBank/DDBJ databases">
        <title>Genome Assembly of Synthetic Allotetraploid Brassica napus Reveals Homoeologous Exchanges between Subgenomes.</title>
        <authorList>
            <person name="Davis J.T."/>
        </authorList>
    </citation>
    <scope>NUCLEOTIDE SEQUENCE [LARGE SCALE GENOMIC DNA]</scope>
    <source>
        <strain evidence="4">cv. Da-Ae</strain>
        <tissue evidence="3">Seedling</tissue>
    </source>
</reference>
<comment type="caution">
    <text evidence="3">The sequence shown here is derived from an EMBL/GenBank/DDBJ whole genome shotgun (WGS) entry which is preliminary data.</text>
</comment>